<dbReference type="EMBL" id="RCIY01000076">
    <property type="protein sequence ID" value="TGG79696.1"/>
    <property type="molecule type" value="Genomic_DNA"/>
</dbReference>
<protein>
    <submittedName>
        <fullName evidence="1">Uncharacterized protein</fullName>
    </submittedName>
</protein>
<accession>A0A6C1CG18</accession>
<name>A0A6C1CG18_9ACTN</name>
<sequence length="203" mass="21324">MASPLLAQFSGTAAAASVDDTWGTVSDAWVEIRWTAPAQAQLDRLEAVVEAVPPARLIKGSEGAALRFPVRTGRGEPSLNDLSKARGEGGLDGGLTVRTPQGTFRVTRLRGTLREEVASGTCVVNGVEAGHRSLFRCGVAEGRLTAGQVPADRPLKVRVGDMPLHPTPDLVEAFSATFGKPVFSTGTVLAHLSAEGVYTPPKR</sequence>
<reference evidence="1 2" key="1">
    <citation type="submission" date="2018-10" db="EMBL/GenBank/DDBJ databases">
        <title>Isolation of pseudouridimycin from Streptomyces albus DSM 40763.</title>
        <authorList>
            <person name="Rosenqvist P."/>
            <person name="Metsae-Ketelae M."/>
            <person name="Virta P."/>
        </authorList>
    </citation>
    <scope>NUCLEOTIDE SEQUENCE [LARGE SCALE GENOMIC DNA]</scope>
    <source>
        <strain evidence="1 2">DSM 40763</strain>
    </source>
</reference>
<dbReference type="AlphaFoldDB" id="A0A6C1CG18"/>
<comment type="caution">
    <text evidence="1">The sequence shown here is derived from an EMBL/GenBank/DDBJ whole genome shotgun (WGS) entry which is preliminary data.</text>
</comment>
<evidence type="ECO:0000313" key="1">
    <source>
        <dbReference type="EMBL" id="TGG79696.1"/>
    </source>
</evidence>
<gene>
    <name evidence="1" type="ORF">D8771_23465</name>
</gene>
<dbReference type="Proteomes" id="UP000298111">
    <property type="component" value="Unassembled WGS sequence"/>
</dbReference>
<organism evidence="1 2">
    <name type="scientific">Streptomyces albus</name>
    <dbReference type="NCBI Taxonomy" id="1888"/>
    <lineage>
        <taxon>Bacteria</taxon>
        <taxon>Bacillati</taxon>
        <taxon>Actinomycetota</taxon>
        <taxon>Actinomycetes</taxon>
        <taxon>Kitasatosporales</taxon>
        <taxon>Streptomycetaceae</taxon>
        <taxon>Streptomyces</taxon>
    </lineage>
</organism>
<evidence type="ECO:0000313" key="2">
    <source>
        <dbReference type="Proteomes" id="UP000298111"/>
    </source>
</evidence>
<proteinExistence type="predicted"/>